<dbReference type="Proteomes" id="UP000503447">
    <property type="component" value="Chromosome"/>
</dbReference>
<organism evidence="2 3">
    <name type="scientific">Frigoriglobus tundricola</name>
    <dbReference type="NCBI Taxonomy" id="2774151"/>
    <lineage>
        <taxon>Bacteria</taxon>
        <taxon>Pseudomonadati</taxon>
        <taxon>Planctomycetota</taxon>
        <taxon>Planctomycetia</taxon>
        <taxon>Gemmatales</taxon>
        <taxon>Gemmataceae</taxon>
        <taxon>Frigoriglobus</taxon>
    </lineage>
</organism>
<sequence>MRHRYIWGTVLAAIAAVGLPAPVSAQEGGFPVPLNSDPTIPIPTGQAGQPGFYASVEYVMLMQTKAIGNETIAIRGFYDSSGTLTGTPGQFIGSGRPALTANQIGGPYTLQPGYRLEIGYKFDTGVRIYANYMNTFRANYSSGASAVPQGFNTGQNLADSFLSSPVYNFNAAFNGPQFKTAADTTANGGFQTVGIWNGASQMDTKFSASYTQADLGLRSPMFATDYSSIYALAGARYAWFYDKFYWLTQDYDNVGNQSPAYTAKYTNNLSQRMYGLFVGAGHEVYLGNMFSASLDVTGAAFLDVEKMRAKYEGGGSGDGTIGNGGVQSKYGRLSYAVVPSATAELNMWFYPVEGVQMRLGYMGMSYFNTQYMKNPVGFNYGNIDPGYATKVFRLVHGFNVGIGFFF</sequence>
<evidence type="ECO:0000313" key="2">
    <source>
        <dbReference type="EMBL" id="QJW97937.1"/>
    </source>
</evidence>
<feature type="signal peptide" evidence="1">
    <location>
        <begin position="1"/>
        <end position="25"/>
    </location>
</feature>
<feature type="chain" id="PRO_5026881202" evidence="1">
    <location>
        <begin position="26"/>
        <end position="406"/>
    </location>
</feature>
<proteinExistence type="predicted"/>
<reference evidence="3" key="1">
    <citation type="submission" date="2020-05" db="EMBL/GenBank/DDBJ databases">
        <title>Frigoriglobus tundricola gen. nov., sp. nov., a psychrotolerant cellulolytic planctomycete of the family Gemmataceae with two divergent copies of 16S rRNA gene.</title>
        <authorList>
            <person name="Kulichevskaya I.S."/>
            <person name="Ivanova A.A."/>
            <person name="Naumoff D.G."/>
            <person name="Beletsky A.V."/>
            <person name="Rijpstra W.I.C."/>
            <person name="Sinninghe Damste J.S."/>
            <person name="Mardanov A.V."/>
            <person name="Ravin N.V."/>
            <person name="Dedysh S.N."/>
        </authorList>
    </citation>
    <scope>NUCLEOTIDE SEQUENCE [LARGE SCALE GENOMIC DNA]</scope>
    <source>
        <strain evidence="3">PL17</strain>
    </source>
</reference>
<protein>
    <submittedName>
        <fullName evidence="2">Uncharacterized protein</fullName>
    </submittedName>
</protein>
<accession>A0A6M5YV10</accession>
<dbReference type="AlphaFoldDB" id="A0A6M5YV10"/>
<dbReference type="KEGG" id="ftj:FTUN_5517"/>
<name>A0A6M5YV10_9BACT</name>
<keyword evidence="1" id="KW-0732">Signal</keyword>
<evidence type="ECO:0000256" key="1">
    <source>
        <dbReference type="SAM" id="SignalP"/>
    </source>
</evidence>
<keyword evidence="3" id="KW-1185">Reference proteome</keyword>
<gene>
    <name evidence="2" type="ORF">FTUN_5517</name>
</gene>
<dbReference type="RefSeq" id="WP_171473215.1">
    <property type="nucleotide sequence ID" value="NZ_CP053452.2"/>
</dbReference>
<dbReference type="EMBL" id="CP053452">
    <property type="protein sequence ID" value="QJW97937.1"/>
    <property type="molecule type" value="Genomic_DNA"/>
</dbReference>
<evidence type="ECO:0000313" key="3">
    <source>
        <dbReference type="Proteomes" id="UP000503447"/>
    </source>
</evidence>